<evidence type="ECO:0000313" key="1">
    <source>
        <dbReference type="EMBL" id="QBQ66670.1"/>
    </source>
</evidence>
<keyword evidence="1" id="KW-0614">Plasmid</keyword>
<dbReference type="AlphaFoldDB" id="A0A482LYZ9"/>
<protein>
    <submittedName>
        <fullName evidence="1">Uncharacterized protein</fullName>
    </submittedName>
</protein>
<organism evidence="1">
    <name type="scientific">Leclercia adecarboxylata</name>
    <dbReference type="NCBI Taxonomy" id="83655"/>
    <lineage>
        <taxon>Bacteria</taxon>
        <taxon>Pseudomonadati</taxon>
        <taxon>Pseudomonadota</taxon>
        <taxon>Gammaproteobacteria</taxon>
        <taxon>Enterobacterales</taxon>
        <taxon>Enterobacteriaceae</taxon>
        <taxon>Leclercia</taxon>
    </lineage>
</organism>
<reference evidence="1" key="1">
    <citation type="submission" date="2018-09" db="EMBL/GenBank/DDBJ databases">
        <authorList>
            <person name="Yuan Q."/>
            <person name="Jiang X."/>
            <person name="Jing Y."/>
            <person name="Cheng Q."/>
            <person name="Zhou D."/>
        </authorList>
    </citation>
    <scope>NUCLEOTIDE SEQUENCE</scope>
    <source>
        <strain evidence="1">150707804</strain>
        <plasmid evidence="1">p707804-1FII</plasmid>
    </source>
</reference>
<sequence>MSQFCATHGRNTHRLMTALCSCNNLAPYFRTAGDRLRRHGFVALARMTVTPVIYKILATCEDELVFHKKSPVQIFCESGLLEQPGVKKQSSRSAFLLPEIRQYPARRLTQTSLVVRPLLPSSFSVFLQ</sequence>
<geneLocation type="plasmid" evidence="1">
    <name>p707804-1FII</name>
</geneLocation>
<dbReference type="EMBL" id="MH909330">
    <property type="protein sequence ID" value="QBQ66670.1"/>
    <property type="molecule type" value="Genomic_DNA"/>
</dbReference>
<name>A0A482LYZ9_9ENTR</name>
<proteinExistence type="predicted"/>
<accession>A0A482LYZ9</accession>